<sequence>MGSNQDESLDVPPRPAFNRPDRISSISRPVGDEIPCCPLYEFLFSNPFHRESPIITRAPSAATRAHHIPIIPPQQAIFVDTDDPKDSLTWLQLRQRSLAVGYHLNHDLRLHASSMVPSNASDPSLDRSSGLLSPVIMLHLGNGTPLVTMLLGTLAAGLTVTMVNPSYTCHELVDVLQASKPALIVTSSSGLDAMLNALALLQDPQLRSRLIGRMYIAEPRTVSRTDSRLSQKSHIAQMNAPNGQMATLIDWSTLLQPPPPSTNYQPFQFTESTRESRLRIAAIIWSSGTGGKSKGVLCSHHAMVYSIIAFWHQKLDYGPDERTIGLVPFYHIMGLQAIILFSITAGSTVYIMQKFEPRRYLVEITKNRISSLQIAPPIAAFLANSPLLDDTRYDLSSVRNSMSGGARLAPEIMTKVFRRCGILGYGLSEAGHVANQVGVTPADLLPQLGTVGEVMYGVELRIIPVGAFKQLASRQSEGEILIRSPSLMIGYLDNPLETSQVLDQEGWLHTGDLGFLDGFGRLCITGRLKEIIMVKGFQVSPSDLETLISKIKAVGEVAVTSFYCDDQATEFPRAYVVPQGDDLAALCEIVSSSHQQFRHHPRHKDLIKLALQIKELVESQMVHYKWSVNTSYHPAPLAVCVSPGQSNRTFTKYIFCSFRHAPTDSPICSSFARHNRLRGNIILTSHIPKSPSGKVLKRILSTIQGIEIPLYPGQKSYSPNPKL</sequence>
<organism evidence="1 2">
    <name type="scientific">Puccinia striiformis f. sp. tritici</name>
    <dbReference type="NCBI Taxonomy" id="168172"/>
    <lineage>
        <taxon>Eukaryota</taxon>
        <taxon>Fungi</taxon>
        <taxon>Dikarya</taxon>
        <taxon>Basidiomycota</taxon>
        <taxon>Pucciniomycotina</taxon>
        <taxon>Pucciniomycetes</taxon>
        <taxon>Pucciniales</taxon>
        <taxon>Pucciniaceae</taxon>
        <taxon>Puccinia</taxon>
    </lineage>
</organism>
<proteinExistence type="predicted"/>
<comment type="caution">
    <text evidence="1">The sequence shown here is derived from an EMBL/GenBank/DDBJ whole genome shotgun (WGS) entry which is preliminary data.</text>
</comment>
<name>A0ACC0EP66_9BASI</name>
<gene>
    <name evidence="1" type="ORF">MJO28_004346</name>
</gene>
<reference evidence="2" key="2">
    <citation type="journal article" date="2018" name="Mol. Plant Microbe Interact.">
        <title>Genome sequence resources for the wheat stripe rust pathogen (Puccinia striiformis f. sp. tritici) and the barley stripe rust pathogen (Puccinia striiformis f. sp. hordei).</title>
        <authorList>
            <person name="Xia C."/>
            <person name="Wang M."/>
            <person name="Yin C."/>
            <person name="Cornejo O.E."/>
            <person name="Hulbert S.H."/>
            <person name="Chen X."/>
        </authorList>
    </citation>
    <scope>NUCLEOTIDE SEQUENCE [LARGE SCALE GENOMIC DNA]</scope>
    <source>
        <strain evidence="2">93-210</strain>
    </source>
</reference>
<reference evidence="2" key="1">
    <citation type="journal article" date="2018" name="BMC Genomics">
        <title>Genomic insights into host adaptation between the wheat stripe rust pathogen (Puccinia striiformis f. sp. tritici) and the barley stripe rust pathogen (Puccinia striiformis f. sp. hordei).</title>
        <authorList>
            <person name="Xia C."/>
            <person name="Wang M."/>
            <person name="Yin C."/>
            <person name="Cornejo O.E."/>
            <person name="Hulbert S.H."/>
            <person name="Chen X."/>
        </authorList>
    </citation>
    <scope>NUCLEOTIDE SEQUENCE [LARGE SCALE GENOMIC DNA]</scope>
    <source>
        <strain evidence="2">93-210</strain>
    </source>
</reference>
<dbReference type="Proteomes" id="UP001060170">
    <property type="component" value="Chromosome 4"/>
</dbReference>
<evidence type="ECO:0000313" key="2">
    <source>
        <dbReference type="Proteomes" id="UP001060170"/>
    </source>
</evidence>
<protein>
    <submittedName>
        <fullName evidence="1">Uncharacterized protein</fullName>
    </submittedName>
</protein>
<accession>A0ACC0EP66</accession>
<reference evidence="1 2" key="3">
    <citation type="journal article" date="2022" name="Microbiol. Spectr.">
        <title>Folding features and dynamics of 3D genome architecture in plant fungal pathogens.</title>
        <authorList>
            <person name="Xia C."/>
        </authorList>
    </citation>
    <scope>NUCLEOTIDE SEQUENCE [LARGE SCALE GENOMIC DNA]</scope>
    <source>
        <strain evidence="1 2">93-210</strain>
    </source>
</reference>
<keyword evidence="2" id="KW-1185">Reference proteome</keyword>
<dbReference type="EMBL" id="CM045868">
    <property type="protein sequence ID" value="KAI7957251.1"/>
    <property type="molecule type" value="Genomic_DNA"/>
</dbReference>
<evidence type="ECO:0000313" key="1">
    <source>
        <dbReference type="EMBL" id="KAI7957251.1"/>
    </source>
</evidence>